<dbReference type="InterPro" id="IPR022770">
    <property type="entry name" value="IucA/IucC-like_C"/>
</dbReference>
<comment type="caution">
    <text evidence="4">The sequence shown here is derived from an EMBL/GenBank/DDBJ whole genome shotgun (WGS) entry which is preliminary data.</text>
</comment>
<dbReference type="GO" id="GO:0019290">
    <property type="term" value="P:siderophore biosynthetic process"/>
    <property type="evidence" value="ECO:0007669"/>
    <property type="project" value="InterPro"/>
</dbReference>
<dbReference type="Pfam" id="PF04183">
    <property type="entry name" value="IucA_IucC"/>
    <property type="match status" value="1"/>
</dbReference>
<name>A0A0W0S155_9GAMM</name>
<keyword evidence="5" id="KW-1185">Reference proteome</keyword>
<dbReference type="InterPro" id="IPR007310">
    <property type="entry name" value="Aerobactin_biosyn_IucA/IucC_N"/>
</dbReference>
<evidence type="ECO:0000256" key="1">
    <source>
        <dbReference type="ARBA" id="ARBA00007832"/>
    </source>
</evidence>
<dbReference type="EMBL" id="LNXV01000036">
    <property type="protein sequence ID" value="KTC76884.1"/>
    <property type="molecule type" value="Genomic_DNA"/>
</dbReference>
<dbReference type="Pfam" id="PF06276">
    <property type="entry name" value="FhuF"/>
    <property type="match status" value="1"/>
</dbReference>
<dbReference type="Proteomes" id="UP000054742">
    <property type="component" value="Unassembled WGS sequence"/>
</dbReference>
<evidence type="ECO:0000259" key="2">
    <source>
        <dbReference type="Pfam" id="PF04183"/>
    </source>
</evidence>
<organism evidence="4 5">
    <name type="scientific">Legionella brunensis</name>
    <dbReference type="NCBI Taxonomy" id="29422"/>
    <lineage>
        <taxon>Bacteria</taxon>
        <taxon>Pseudomonadati</taxon>
        <taxon>Pseudomonadota</taxon>
        <taxon>Gammaproteobacteria</taxon>
        <taxon>Legionellales</taxon>
        <taxon>Legionellaceae</taxon>
        <taxon>Legionella</taxon>
    </lineage>
</organism>
<dbReference type="PANTHER" id="PTHR34384">
    <property type="entry name" value="L-2,3-DIAMINOPROPANOATE--CITRATE LIGASE"/>
    <property type="match status" value="1"/>
</dbReference>
<proteinExistence type="inferred from homology"/>
<comment type="similarity">
    <text evidence="1">Belongs to the IucA/IucC family.</text>
</comment>
<feature type="domain" description="Aerobactin siderophore biosynthesis IucA/IucC N-terminal" evidence="2">
    <location>
        <begin position="143"/>
        <end position="379"/>
    </location>
</feature>
<accession>A0A0W0S155</accession>
<evidence type="ECO:0000313" key="4">
    <source>
        <dbReference type="EMBL" id="KTC76884.1"/>
    </source>
</evidence>
<evidence type="ECO:0000259" key="3">
    <source>
        <dbReference type="Pfam" id="PF06276"/>
    </source>
</evidence>
<dbReference type="InterPro" id="IPR037455">
    <property type="entry name" value="LucA/IucC-like"/>
</dbReference>
<dbReference type="PANTHER" id="PTHR34384:SF5">
    <property type="entry name" value="L-2,3-DIAMINOPROPANOATE--CITRATE LIGASE"/>
    <property type="match status" value="1"/>
</dbReference>
<dbReference type="OrthoDB" id="495728at2"/>
<dbReference type="GO" id="GO:0016881">
    <property type="term" value="F:acid-amino acid ligase activity"/>
    <property type="evidence" value="ECO:0007669"/>
    <property type="project" value="UniProtKB-ARBA"/>
</dbReference>
<dbReference type="STRING" id="29422.Lbru_2991"/>
<dbReference type="RefSeq" id="WP_058442951.1">
    <property type="nucleotide sequence ID" value="NZ_CAAAHU010000021.1"/>
</dbReference>
<evidence type="ECO:0000313" key="5">
    <source>
        <dbReference type="Proteomes" id="UP000054742"/>
    </source>
</evidence>
<reference evidence="4 5" key="1">
    <citation type="submission" date="2015-11" db="EMBL/GenBank/DDBJ databases">
        <title>Genomic analysis of 38 Legionella species identifies large and diverse effector repertoires.</title>
        <authorList>
            <person name="Burstein D."/>
            <person name="Amaro F."/>
            <person name="Zusman T."/>
            <person name="Lifshitz Z."/>
            <person name="Cohen O."/>
            <person name="Gilbert J.A."/>
            <person name="Pupko T."/>
            <person name="Shuman H.A."/>
            <person name="Segal G."/>
        </authorList>
    </citation>
    <scope>NUCLEOTIDE SEQUENCE [LARGE SCALE GENOMIC DNA]</scope>
    <source>
        <strain evidence="4 5">ATCC 43878</strain>
    </source>
</reference>
<dbReference type="Gene3D" id="1.10.510.40">
    <property type="match status" value="1"/>
</dbReference>
<gene>
    <name evidence="4" type="primary">frgA</name>
    <name evidence="4" type="ORF">Lbru_2991</name>
</gene>
<feature type="domain" description="Aerobactin siderophore biosynthesis IucA/IucC-like C-terminal" evidence="3">
    <location>
        <begin position="402"/>
        <end position="561"/>
    </location>
</feature>
<sequence>MALAYGNFHELSHQLRFLLFEIGIGLPQRSIEYFIAEAHRECLRRLQHAAINEGLTTSPIISHHVHDFLEQLQTQLKYKQPASRFFSWQSLKQELDETIANEAMAQAYRQWWQLELSRQARHFSNFWDWLCQKNNPEEIMQLLEQWGSLGNPYHPCFRAKIGFSRREVLQYSPEFNAQLSLHWCALHKHHAYMSGIENNYQDLLARQFPKEYQLWQHQLAFKRYDPEQYYPLPIHPWQWRNHIQNQFSQLIDNKELILIPHHQLAKPAMPFNTVMPLKTGSCHFKLALGLSSISASDTGSLTLIDNDRLILYRRIHRLLETHENYQQRLFIVANLAYLSAKMETAPTTATKQLAILLQANPAVKLHQAQQILPLSSLFAPSPLSNKTLLIEIINASGLSPIAYFKNYCQCVLSGQLHLLLRYGVAFAVHQSNTLIAFQDNQPRALILRDIDHLSCGQHPSYEFSFEPDFQSNSKVMTENLAELCNKFVHSNIQSNLAYWISHLSHHYGLNTSELWQLVRIELQQLLAHNSREVDSQLFNFYQHQLFSQPWHHVSLLSMYLCKGSTLLSTAIHNPLT</sequence>
<protein>
    <submittedName>
        <fullName evidence="4">FrgA protein</fullName>
    </submittedName>
</protein>
<dbReference type="AlphaFoldDB" id="A0A0W0S155"/>
<dbReference type="PATRIC" id="fig|29422.6.peg.3167"/>